<reference evidence="1" key="2">
    <citation type="submission" date="2022-06" db="UniProtKB">
        <authorList>
            <consortium name="EnsemblMetazoa"/>
        </authorList>
    </citation>
    <scope>IDENTIFICATION</scope>
    <source>
        <strain evidence="1">PS312</strain>
    </source>
</reference>
<evidence type="ECO:0000313" key="2">
    <source>
        <dbReference type="Proteomes" id="UP000005239"/>
    </source>
</evidence>
<accession>A0A8R1Z0S8</accession>
<dbReference type="EnsemblMetazoa" id="PPA41957.1">
    <property type="protein sequence ID" value="PPA41957.1"/>
    <property type="gene ID" value="WBGene00280326"/>
</dbReference>
<dbReference type="AlphaFoldDB" id="A0A2A6C1N5"/>
<evidence type="ECO:0000313" key="1">
    <source>
        <dbReference type="EnsemblMetazoa" id="PPA41957.1"/>
    </source>
</evidence>
<reference evidence="2" key="1">
    <citation type="journal article" date="2008" name="Nat. Genet.">
        <title>The Pristionchus pacificus genome provides a unique perspective on nematode lifestyle and parasitism.</title>
        <authorList>
            <person name="Dieterich C."/>
            <person name="Clifton S.W."/>
            <person name="Schuster L.N."/>
            <person name="Chinwalla A."/>
            <person name="Delehaunty K."/>
            <person name="Dinkelacker I."/>
            <person name="Fulton L."/>
            <person name="Fulton R."/>
            <person name="Godfrey J."/>
            <person name="Minx P."/>
            <person name="Mitreva M."/>
            <person name="Roeseler W."/>
            <person name="Tian H."/>
            <person name="Witte H."/>
            <person name="Yang S.P."/>
            <person name="Wilson R.K."/>
            <person name="Sommer R.J."/>
        </authorList>
    </citation>
    <scope>NUCLEOTIDE SEQUENCE [LARGE SCALE GENOMIC DNA]</scope>
    <source>
        <strain evidence="2">PS312</strain>
    </source>
</reference>
<dbReference type="Proteomes" id="UP000005239">
    <property type="component" value="Unassembled WGS sequence"/>
</dbReference>
<name>A0A2A6C1N5_PRIPA</name>
<accession>A0A2A6C1N5</accession>
<protein>
    <submittedName>
        <fullName evidence="1">Reverse transcriptase domain-containing protein</fullName>
    </submittedName>
</protein>
<sequence>MFLLVAGCGYYAIFTRTPREIVWMIYLEGFQAAYGVFWCLMSLFIDALVEATSDRTPARSQSHDEFMFKVYVWVAGFFVHSIFSAVVAVMYFFVRKQVVNEIALAVEQQMQEQGAGPMGYPIAPPPYELFSPKVSIAQPNLYSTENLPPFTLSEISNAINSLKFGHAAGIDRILPDIPKLFNCTLRMALDRIDWQNVGITINGCRLTTLTYADDVVVVARNRSDLATMIGKLIVECGKVGLQVHPAKTMLLTENRKQKQPLSVRGQQFLYQEGGKYLGRYLSFPIDNVKEIKRRIQSGWNAWGKLSELLRHHLVSTEAKRRAFDACITPCVLYGCEAWTLRETDRELLAVTQRKMERRMLKLRWQDRWTNERVRQATGVKDWVMEAERRKLAWANKIRKMDDTKWARKMTTWIPYNYANKRGQGRPKERWRNDLKRKIEGGKYFGRYLSFPIDNVKEIKKRIQSGWNAWGKLSELLLHHLVSTEAKRRAFDACITPCVVLYGCEAWTLRETDRELLAVTQRKMERRMLKLRWQDRWTNERVRQATGVKDWVMEAERRKLAWANKIRKMDDTKWARKMTTWIPYDYANKRGQGRPKER</sequence>
<dbReference type="OrthoDB" id="5829528at2759"/>
<proteinExistence type="predicted"/>
<gene>
    <name evidence="1" type="primary">WBGene00280326</name>
</gene>
<dbReference type="PANTHER" id="PTHR47027:SF29">
    <property type="entry name" value="C2H2-TYPE DOMAIN-CONTAINING PROTEIN"/>
    <property type="match status" value="1"/>
</dbReference>
<keyword evidence="2" id="KW-1185">Reference proteome</keyword>
<organism evidence="1 2">
    <name type="scientific">Pristionchus pacificus</name>
    <name type="common">Parasitic nematode worm</name>
    <dbReference type="NCBI Taxonomy" id="54126"/>
    <lineage>
        <taxon>Eukaryota</taxon>
        <taxon>Metazoa</taxon>
        <taxon>Ecdysozoa</taxon>
        <taxon>Nematoda</taxon>
        <taxon>Chromadorea</taxon>
        <taxon>Rhabditida</taxon>
        <taxon>Rhabditina</taxon>
        <taxon>Diplogasteromorpha</taxon>
        <taxon>Diplogasteroidea</taxon>
        <taxon>Neodiplogasteridae</taxon>
        <taxon>Pristionchus</taxon>
    </lineage>
</organism>
<dbReference type="PANTHER" id="PTHR47027">
    <property type="entry name" value="REVERSE TRANSCRIPTASE DOMAIN-CONTAINING PROTEIN"/>
    <property type="match status" value="1"/>
</dbReference>